<protein>
    <submittedName>
        <fullName evidence="2">Uncharacterized protein</fullName>
    </submittedName>
</protein>
<dbReference type="EMBL" id="JALJOR010000011">
    <property type="protein sequence ID" value="KAK9808794.1"/>
    <property type="molecule type" value="Genomic_DNA"/>
</dbReference>
<reference evidence="2 3" key="1">
    <citation type="journal article" date="2024" name="Nat. Commun.">
        <title>Phylogenomics reveals the evolutionary origins of lichenization in chlorophyte algae.</title>
        <authorList>
            <person name="Puginier C."/>
            <person name="Libourel C."/>
            <person name="Otte J."/>
            <person name="Skaloud P."/>
            <person name="Haon M."/>
            <person name="Grisel S."/>
            <person name="Petersen M."/>
            <person name="Berrin J.G."/>
            <person name="Delaux P.M."/>
            <person name="Dal Grande F."/>
            <person name="Keller J."/>
        </authorList>
    </citation>
    <scope>NUCLEOTIDE SEQUENCE [LARGE SCALE GENOMIC DNA]</scope>
    <source>
        <strain evidence="2 3">SAG 2043</strain>
    </source>
</reference>
<evidence type="ECO:0000313" key="2">
    <source>
        <dbReference type="EMBL" id="KAK9808794.1"/>
    </source>
</evidence>
<gene>
    <name evidence="2" type="ORF">WJX72_003790</name>
</gene>
<name>A0AAW1PGZ3_9CHLO</name>
<dbReference type="AlphaFoldDB" id="A0AAW1PGZ3"/>
<dbReference type="Gene3D" id="1.20.5.190">
    <property type="match status" value="1"/>
</dbReference>
<evidence type="ECO:0000256" key="1">
    <source>
        <dbReference type="SAM" id="MobiDB-lite"/>
    </source>
</evidence>
<sequence>MADTDAERDEAVVVFLPEGDQVALLQGFIKQALQEQGGSPAPLVLPAWAAKTRYLLHAPADLDEASPDGDAMQAFDWASNPPGLVVKRLPSRDRRSRRSVRLRLQPCSGAELRAAKVLQRRGCHVRSGIGRLAELPLLRTERKTRPRVLLVGVALPPATPLLVRIADLVGAQNREANHKDALLPYLEDTLAPLAAAVTIQAATRSWLCRRHNTFCRLLLRRRAALCIQAWWRADHLKQRLCMLRAVRTLGALCSAAAPADTFCMSAEAFQHLQQQSQSSWPLLRPEQDLCFAFDHEMRLCVVTTDDIERPGLPVWTGVKVPLRHHDDLRLLGVDQVYGRQQMAELVTWGATVREIVIYHAKPTSARPMVVVEGVSQAQLLQRAALLLALSWNRATGTGIWLQPQALEAHELGAGSAAQAALAEMTQGLTWNQAALVRLERAMDMSMSDGEPGSAAQAGRSVGGAAEGAGAGVPAADSASRSRPRGPGIKVEFAIPTTGNVTSKPSVVRSVGTGSLYQPVSEPAPGKREILAAVRGAEMAELEASKQAILEAQQAQRRAQAAVVAQQAQAAEQARQKGRQHAETVAAAVQRHAAVAGAAKRQRVVVGQQRREARREAWRSLSGLSSFHQRVNALARHLTRADLHYRDQAVKEIAKTEVEQRRVEDAAVQEHIAELQQRRAEQLHKVAAAVKAALVQDQQDEAAELAEKQQFVQTRRALMQESLKRIGPAGGVWGAAKSPLLLREPLPLKAVQGLAEFWLNNPGKLASAAGQECSMFTHT</sequence>
<dbReference type="Pfam" id="PF00612">
    <property type="entry name" value="IQ"/>
    <property type="match status" value="1"/>
</dbReference>
<dbReference type="InterPro" id="IPR000048">
    <property type="entry name" value="IQ_motif_EF-hand-BS"/>
</dbReference>
<keyword evidence="3" id="KW-1185">Reference proteome</keyword>
<comment type="caution">
    <text evidence="2">The sequence shown here is derived from an EMBL/GenBank/DDBJ whole genome shotgun (WGS) entry which is preliminary data.</text>
</comment>
<organism evidence="2 3">
    <name type="scientific">[Myrmecia] bisecta</name>
    <dbReference type="NCBI Taxonomy" id="41462"/>
    <lineage>
        <taxon>Eukaryota</taxon>
        <taxon>Viridiplantae</taxon>
        <taxon>Chlorophyta</taxon>
        <taxon>core chlorophytes</taxon>
        <taxon>Trebouxiophyceae</taxon>
        <taxon>Trebouxiales</taxon>
        <taxon>Trebouxiaceae</taxon>
        <taxon>Myrmecia</taxon>
    </lineage>
</organism>
<dbReference type="Proteomes" id="UP001489004">
    <property type="component" value="Unassembled WGS sequence"/>
</dbReference>
<accession>A0AAW1PGZ3</accession>
<feature type="compositionally biased region" description="Gly residues" evidence="1">
    <location>
        <begin position="460"/>
        <end position="470"/>
    </location>
</feature>
<proteinExistence type="predicted"/>
<feature type="region of interest" description="Disordered" evidence="1">
    <location>
        <begin position="445"/>
        <end position="488"/>
    </location>
</feature>
<evidence type="ECO:0000313" key="3">
    <source>
        <dbReference type="Proteomes" id="UP001489004"/>
    </source>
</evidence>